<accession>A4XCA6</accession>
<dbReference type="GO" id="GO:0006313">
    <property type="term" value="P:DNA transposition"/>
    <property type="evidence" value="ECO:0007669"/>
    <property type="project" value="InterPro"/>
</dbReference>
<dbReference type="GO" id="GO:0003677">
    <property type="term" value="F:DNA binding"/>
    <property type="evidence" value="ECO:0007669"/>
    <property type="project" value="UniProtKB-KW"/>
</dbReference>
<gene>
    <name evidence="7" type="ordered locus">Strop_4134</name>
</gene>
<evidence type="ECO:0000256" key="2">
    <source>
        <dbReference type="ARBA" id="ARBA00022578"/>
    </source>
</evidence>
<evidence type="ECO:0000256" key="4">
    <source>
        <dbReference type="ARBA" id="ARBA00023172"/>
    </source>
</evidence>
<name>A4XCA6_SALTO</name>
<dbReference type="NCBIfam" id="NF033527">
    <property type="entry name" value="transpos_Tn3"/>
    <property type="match status" value="1"/>
</dbReference>
<dbReference type="eggNOG" id="COG4644">
    <property type="taxonomic scope" value="Bacteria"/>
</dbReference>
<dbReference type="AlphaFoldDB" id="A4XCA6"/>
<dbReference type="InterPro" id="IPR002513">
    <property type="entry name" value="Tn3_Tnp_DDE_dom"/>
</dbReference>
<evidence type="ECO:0000259" key="6">
    <source>
        <dbReference type="Pfam" id="PF13700"/>
    </source>
</evidence>
<evidence type="ECO:0000256" key="3">
    <source>
        <dbReference type="ARBA" id="ARBA00023125"/>
    </source>
</evidence>
<keyword evidence="2" id="KW-0815">Transposition</keyword>
<proteinExistence type="inferred from homology"/>
<dbReference type="Proteomes" id="UP000000235">
    <property type="component" value="Chromosome"/>
</dbReference>
<feature type="domain" description="Tn3 transposase DDE" evidence="5">
    <location>
        <begin position="607"/>
        <end position="996"/>
    </location>
</feature>
<evidence type="ECO:0000259" key="5">
    <source>
        <dbReference type="Pfam" id="PF01526"/>
    </source>
</evidence>
<dbReference type="PATRIC" id="fig|369723.5.peg.4274"/>
<protein>
    <submittedName>
        <fullName evidence="7">Transposase Tn3 family protein</fullName>
    </submittedName>
</protein>
<dbReference type="Pfam" id="PF01526">
    <property type="entry name" value="DDE_Tnp_Tn3"/>
    <property type="match status" value="1"/>
</dbReference>
<dbReference type="RefSeq" id="WP_012015329.1">
    <property type="nucleotide sequence ID" value="NC_009380.1"/>
</dbReference>
<dbReference type="InterPro" id="IPR047653">
    <property type="entry name" value="Tn3-like_transpos"/>
</dbReference>
<reference evidence="8" key="1">
    <citation type="journal article" date="2007" name="Proc. Natl. Acad. Sci. U.S.A.">
        <title>Genome sequencing reveals complex secondary metabolome in the marine actinomycete Salinispora tropica.</title>
        <authorList>
            <person name="Udwary D.W."/>
            <person name="Zeigler L."/>
            <person name="Asolkar R.N."/>
            <person name="Singan V."/>
            <person name="Lapidus A."/>
            <person name="Fenical W."/>
            <person name="Jensen P.R."/>
            <person name="Moore B.S."/>
        </authorList>
    </citation>
    <scope>NUCLEOTIDE SEQUENCE [LARGE SCALE GENOMIC DNA]</scope>
    <source>
        <strain evidence="8">ATCC BAA-916 / DSM 44818 / CNB-440</strain>
    </source>
</reference>
<keyword evidence="3" id="KW-0238">DNA-binding</keyword>
<keyword evidence="4" id="KW-0233">DNA recombination</keyword>
<keyword evidence="8" id="KW-1185">Reference proteome</keyword>
<dbReference type="EMBL" id="CP000667">
    <property type="protein sequence ID" value="ABP56563.1"/>
    <property type="molecule type" value="Genomic_DNA"/>
</dbReference>
<feature type="domain" description="DUF4158" evidence="6">
    <location>
        <begin position="1"/>
        <end position="163"/>
    </location>
</feature>
<dbReference type="GO" id="GO:0004803">
    <property type="term" value="F:transposase activity"/>
    <property type="evidence" value="ECO:0007669"/>
    <property type="project" value="InterPro"/>
</dbReference>
<evidence type="ECO:0000313" key="8">
    <source>
        <dbReference type="Proteomes" id="UP000000235"/>
    </source>
</evidence>
<dbReference type="InterPro" id="IPR025296">
    <property type="entry name" value="DUF4158"/>
</dbReference>
<organism evidence="7 8">
    <name type="scientific">Salinispora tropica (strain ATCC BAA-916 / DSM 44818 / JCM 13857 / NBRC 105044 / CNB-440)</name>
    <dbReference type="NCBI Taxonomy" id="369723"/>
    <lineage>
        <taxon>Bacteria</taxon>
        <taxon>Bacillati</taxon>
        <taxon>Actinomycetota</taxon>
        <taxon>Actinomycetes</taxon>
        <taxon>Micromonosporales</taxon>
        <taxon>Micromonosporaceae</taxon>
        <taxon>Salinispora</taxon>
    </lineage>
</organism>
<comment type="similarity">
    <text evidence="1">Belongs to the transposase 7 family.</text>
</comment>
<evidence type="ECO:0000313" key="7">
    <source>
        <dbReference type="EMBL" id="ABP56563.1"/>
    </source>
</evidence>
<sequence length="1028" mass="115061">MTSIERTAYPRFKRFLSARELHVFYTPQPEEIAWTSGLVRSDSHLLAFMVQLKCFNRMGYFPRLDEVPEAVVAHIRRDLGLGEDVAAVYDSERTWGRHRLLIRRRSEVVSDMPAARAVAAAAIREAAGRKNDPADLINVALEKLVEGSFELPGYTTLDEMASAIREEVNSAIFALVVERIGPAGVAGLDRMLITAGGPGSKSDYNRLKRTAPRPSWTNYRLQIEHLRWADSLGDSRSWWEGIARSKIADFAGEGEAGDAAVLGDYGDAKRIAILAAMVYAAQQRARDDTAEMFCRRVGTLTKRARLELEELKKKQQKVTEALIVNYRQVLEHLDPYGPAAAQHAATLEMARKTVEAAGGFPEELARIDAVRATHGDNHVPLVARHFRKDRSSMLAMVGVLDLEATSADRSVLQLLDYMREHTMLTRDHIPDRISVLDEQGRPVTYPETGEQRIHVFDTSFASENWNRSIRDRSRPGMFVRRHLEACVLTYLAEELRTGDIAVTGAQAYANWADQLLSPDEVAAMLPGFCAEVGIPATAAGFRADLHERLDAQCRATDSAYPDLADFTIDELGRPSLKQLRAAPPTPSAQAIALAVRDRMPERTLMGILARTGHWLDWWRRFSPVSGSDPKLKDPFVRYILTTFTYGTNLGPAQAARHIAGVSAHELATTSARHVTIGKLNKAIADVVDAFTELDLIKVWGDGSVVAADGTQVDTFIDNLLAETSIRYGGTGGIAYHYVSDTYIALFSKFIPVGVWEAVHIIQGLLDQQSKVRPGTIHADTQGQALPVYALAHLCGFELMPRVRNWKDLNFYRTSAATRFRHIEALFGEPGRNVIDWDLIERHYDDLMRIVLSVAAGKISSVTLLRRLSTYSRRNNFYKAFREVGRVIRTIQLLRYLSDPQLRRRTTAATNKVESYNNFSAWCRFGNEGRVRDNDPAEQEKHIKFSTLLTNAVIFHTTLDMMSVLRQLAGEGWEIKPEDLAVLSPYQTMRINRFGVYATDEITITPEQYDAHLPDIDLTIPEPVPSPAR</sequence>
<dbReference type="Pfam" id="PF13700">
    <property type="entry name" value="DUF4158"/>
    <property type="match status" value="1"/>
</dbReference>
<dbReference type="STRING" id="369723.Strop_4134"/>
<dbReference type="HOGENOM" id="CLU_009098_1_1_11"/>
<dbReference type="KEGG" id="stp:Strop_4134"/>
<evidence type="ECO:0000256" key="1">
    <source>
        <dbReference type="ARBA" id="ARBA00009402"/>
    </source>
</evidence>